<keyword evidence="3 5" id="KW-0238">DNA-binding</keyword>
<evidence type="ECO:0000256" key="5">
    <source>
        <dbReference type="PROSITE-ProRule" id="PRU01248"/>
    </source>
</evidence>
<dbReference type="GO" id="GO:0015074">
    <property type="term" value="P:DNA integration"/>
    <property type="evidence" value="ECO:0007669"/>
    <property type="project" value="UniProtKB-KW"/>
</dbReference>
<comment type="similarity">
    <text evidence="1">Belongs to the 'phage' integrase family.</text>
</comment>
<evidence type="ECO:0000259" key="6">
    <source>
        <dbReference type="PROSITE" id="PS51898"/>
    </source>
</evidence>
<dbReference type="Proteomes" id="UP000243084">
    <property type="component" value="Unassembled WGS sequence"/>
</dbReference>
<evidence type="ECO:0000313" key="10">
    <source>
        <dbReference type="Proteomes" id="UP000243084"/>
    </source>
</evidence>
<dbReference type="AlphaFoldDB" id="A0A1I5ZB94"/>
<protein>
    <submittedName>
        <fullName evidence="9">Integrase/recombinase XerC</fullName>
    </submittedName>
</protein>
<dbReference type="PROSITE" id="PS51900">
    <property type="entry name" value="CB"/>
    <property type="match status" value="1"/>
</dbReference>
<evidence type="ECO:0000313" key="8">
    <source>
        <dbReference type="EMBL" id="SFP69023.1"/>
    </source>
</evidence>
<dbReference type="InterPro" id="IPR004107">
    <property type="entry name" value="Integrase_SAM-like_N"/>
</dbReference>
<dbReference type="InterPro" id="IPR013762">
    <property type="entry name" value="Integrase-like_cat_sf"/>
</dbReference>
<gene>
    <name evidence="8" type="ORF">SAMN05216229_104330</name>
    <name evidence="9" type="ORF">SAMN05216229_1334</name>
</gene>
<dbReference type="EMBL" id="FOXM01000033">
    <property type="protein sequence ID" value="SFQ53796.1"/>
    <property type="molecule type" value="Genomic_DNA"/>
</dbReference>
<dbReference type="SUPFAM" id="SSF56349">
    <property type="entry name" value="DNA breaking-rejoining enzymes"/>
    <property type="match status" value="1"/>
</dbReference>
<dbReference type="Gene3D" id="1.10.150.130">
    <property type="match status" value="1"/>
</dbReference>
<dbReference type="OrthoDB" id="5899838at2"/>
<dbReference type="InterPro" id="IPR010998">
    <property type="entry name" value="Integrase_recombinase_N"/>
</dbReference>
<dbReference type="Gene3D" id="1.10.443.10">
    <property type="entry name" value="Intergrase catalytic core"/>
    <property type="match status" value="1"/>
</dbReference>
<dbReference type="EMBL" id="FOXM01000004">
    <property type="protein sequence ID" value="SFP69023.1"/>
    <property type="molecule type" value="Genomic_DNA"/>
</dbReference>
<dbReference type="PROSITE" id="PS51898">
    <property type="entry name" value="TYR_RECOMBINASE"/>
    <property type="match status" value="1"/>
</dbReference>
<dbReference type="Pfam" id="PF02899">
    <property type="entry name" value="Phage_int_SAM_1"/>
    <property type="match status" value="1"/>
</dbReference>
<dbReference type="RefSeq" id="WP_092429853.1">
    <property type="nucleotide sequence ID" value="NZ_FOXM01000004.1"/>
</dbReference>
<dbReference type="PANTHER" id="PTHR30349:SF41">
    <property type="entry name" value="INTEGRASE_RECOMBINASE PROTEIN MJ0367-RELATED"/>
    <property type="match status" value="1"/>
</dbReference>
<dbReference type="Pfam" id="PF00589">
    <property type="entry name" value="Phage_integrase"/>
    <property type="match status" value="1"/>
</dbReference>
<dbReference type="InterPro" id="IPR002104">
    <property type="entry name" value="Integrase_catalytic"/>
</dbReference>
<organism evidence="9 10">
    <name type="scientific">Geopseudomonas sagittaria</name>
    <dbReference type="NCBI Taxonomy" id="1135990"/>
    <lineage>
        <taxon>Bacteria</taxon>
        <taxon>Pseudomonadati</taxon>
        <taxon>Pseudomonadota</taxon>
        <taxon>Gammaproteobacteria</taxon>
        <taxon>Pseudomonadales</taxon>
        <taxon>Pseudomonadaceae</taxon>
        <taxon>Geopseudomonas</taxon>
    </lineage>
</organism>
<reference evidence="9" key="1">
    <citation type="submission" date="2016-10" db="EMBL/GenBank/DDBJ databases">
        <authorList>
            <person name="de Groot N.N."/>
        </authorList>
    </citation>
    <scope>NUCLEOTIDE SEQUENCE [LARGE SCALE GENOMIC DNA]</scope>
    <source>
        <strain evidence="9">JCM 18195</strain>
    </source>
</reference>
<evidence type="ECO:0000259" key="7">
    <source>
        <dbReference type="PROSITE" id="PS51900"/>
    </source>
</evidence>
<keyword evidence="10" id="KW-1185">Reference proteome</keyword>
<evidence type="ECO:0000256" key="4">
    <source>
        <dbReference type="ARBA" id="ARBA00023172"/>
    </source>
</evidence>
<dbReference type="GO" id="GO:0003677">
    <property type="term" value="F:DNA binding"/>
    <property type="evidence" value="ECO:0007669"/>
    <property type="project" value="UniProtKB-UniRule"/>
</dbReference>
<dbReference type="InterPro" id="IPR044068">
    <property type="entry name" value="CB"/>
</dbReference>
<accession>A0A1I5ZB94</accession>
<keyword evidence="2" id="KW-0229">DNA integration</keyword>
<feature type="domain" description="Tyr recombinase" evidence="6">
    <location>
        <begin position="143"/>
        <end position="345"/>
    </location>
</feature>
<dbReference type="InterPro" id="IPR011010">
    <property type="entry name" value="DNA_brk_join_enz"/>
</dbReference>
<reference evidence="10" key="2">
    <citation type="submission" date="2016-10" db="EMBL/GenBank/DDBJ databases">
        <authorList>
            <person name="Varghese N."/>
            <person name="Submissions S."/>
        </authorList>
    </citation>
    <scope>NUCLEOTIDE SEQUENCE [LARGE SCALE GENOMIC DNA]</scope>
    <source>
        <strain evidence="10">JCM 18195</strain>
    </source>
</reference>
<dbReference type="GO" id="GO:0006310">
    <property type="term" value="P:DNA recombination"/>
    <property type="evidence" value="ECO:0007669"/>
    <property type="project" value="UniProtKB-KW"/>
</dbReference>
<proteinExistence type="inferred from homology"/>
<evidence type="ECO:0000256" key="2">
    <source>
        <dbReference type="ARBA" id="ARBA00022908"/>
    </source>
</evidence>
<dbReference type="InterPro" id="IPR050090">
    <property type="entry name" value="Tyrosine_recombinase_XerCD"/>
</dbReference>
<feature type="domain" description="Core-binding (CB)" evidence="7">
    <location>
        <begin position="23"/>
        <end position="117"/>
    </location>
</feature>
<sequence>MKLVIVPPCKKYGIRCLLLDDQEMVVELVSHYLNTLALSGQGYSPKTIVLYGNNLRYLCEWLASDSLYGKLPMDHVLSIIPRGVISQYLSRLRQAGKEETTLKNRDLTYKGFFEWLTTSEAEAVRSSSGYENGLIIKKASSRNVPRFVTKEQMIILLGAVYHESQRCALHFIYDAGLRVSEIGRVLKEDIDALDQWPTELAYLPLLIRGSKGRGGRNIKERYVLVTRAIYDRIKRYHSSAAYRFAHFSGPKPAFLNTNRSRISAKSIQKTVEAAAKRAGFLPGTVSPHKLRHGTALTILQGADGHDYLEKLVLIQVQFGHASVKSTEAYSRIPPSLFIRLDGNKEVRERFQEAQDIYDRTFLANKFHCERRGRKRKS</sequence>
<dbReference type="PANTHER" id="PTHR30349">
    <property type="entry name" value="PHAGE INTEGRASE-RELATED"/>
    <property type="match status" value="1"/>
</dbReference>
<keyword evidence="4" id="KW-0233">DNA recombination</keyword>
<evidence type="ECO:0000256" key="3">
    <source>
        <dbReference type="ARBA" id="ARBA00023125"/>
    </source>
</evidence>
<name>A0A1I5ZB94_9GAMM</name>
<evidence type="ECO:0000313" key="9">
    <source>
        <dbReference type="EMBL" id="SFQ53796.1"/>
    </source>
</evidence>
<evidence type="ECO:0000256" key="1">
    <source>
        <dbReference type="ARBA" id="ARBA00008857"/>
    </source>
</evidence>